<dbReference type="GO" id="GO:0016151">
    <property type="term" value="F:nickel cation binding"/>
    <property type="evidence" value="ECO:0007669"/>
    <property type="project" value="InterPro"/>
</dbReference>
<dbReference type="SUPFAM" id="SSF69737">
    <property type="entry name" value="Urease metallochaperone UreE, C-terminal domain"/>
    <property type="match status" value="1"/>
</dbReference>
<dbReference type="PIRSF" id="PIRSF036402">
    <property type="entry name" value="Ureas_acces_UreE"/>
    <property type="match status" value="1"/>
</dbReference>
<dbReference type="GO" id="GO:0065003">
    <property type="term" value="P:protein-containing complex assembly"/>
    <property type="evidence" value="ECO:0007669"/>
    <property type="project" value="InterPro"/>
</dbReference>
<evidence type="ECO:0000313" key="6">
    <source>
        <dbReference type="EMBL" id="SUZ88372.1"/>
    </source>
</evidence>
<evidence type="ECO:0000256" key="4">
    <source>
        <dbReference type="ARBA" id="ARBA00023186"/>
    </source>
</evidence>
<proteinExistence type="inferred from homology"/>
<keyword evidence="4" id="KW-0143">Chaperone</keyword>
<name>A0A381R9K6_9ZZZZ</name>
<dbReference type="InterPro" id="IPR012406">
    <property type="entry name" value="UreE"/>
</dbReference>
<dbReference type="Gene3D" id="2.60.260.20">
    <property type="entry name" value="Urease metallochaperone UreE, N-terminal domain"/>
    <property type="match status" value="1"/>
</dbReference>
<sequence>VEIYTSCVQKDRTAGSDLDETVVLSFQRRQKTRQRVQTQGGQEITINLPRGTLMRGGDSLVSERGGIVHIVAACERVSTVASDDADLLTKAAYHLGNRHVSVQIGLGWLRYLQDHVLDSMLRELGLEPQRHSASFEPESGAYSFHSHSNASV</sequence>
<gene>
    <name evidence="6" type="ORF">METZ01_LOCUS41226</name>
</gene>
<dbReference type="NCBIfam" id="NF009751">
    <property type="entry name" value="PRK13261.1-1"/>
    <property type="match status" value="1"/>
</dbReference>
<dbReference type="InterPro" id="IPR004029">
    <property type="entry name" value="UreE_N"/>
</dbReference>
<protein>
    <recommendedName>
        <fullName evidence="5">UreE urease accessory N-terminal domain-containing protein</fullName>
    </recommendedName>
</protein>
<dbReference type="Pfam" id="PF05194">
    <property type="entry name" value="UreE_C"/>
    <property type="match status" value="1"/>
</dbReference>
<dbReference type="EMBL" id="UINC01001767">
    <property type="protein sequence ID" value="SUZ88372.1"/>
    <property type="molecule type" value="Genomic_DNA"/>
</dbReference>
<reference evidence="6" key="1">
    <citation type="submission" date="2018-05" db="EMBL/GenBank/DDBJ databases">
        <authorList>
            <person name="Lanie J.A."/>
            <person name="Ng W.-L."/>
            <person name="Kazmierczak K.M."/>
            <person name="Andrzejewski T.M."/>
            <person name="Davidsen T.M."/>
            <person name="Wayne K.J."/>
            <person name="Tettelin H."/>
            <person name="Glass J.I."/>
            <person name="Rusch D."/>
            <person name="Podicherti R."/>
            <person name="Tsui H.-C.T."/>
            <person name="Winkler M.E."/>
        </authorList>
    </citation>
    <scope>NUCLEOTIDE SEQUENCE</scope>
</reference>
<dbReference type="InterPro" id="IPR007864">
    <property type="entry name" value="UreE_C_dom"/>
</dbReference>
<organism evidence="6">
    <name type="scientific">marine metagenome</name>
    <dbReference type="NCBI Taxonomy" id="408172"/>
    <lineage>
        <taxon>unclassified sequences</taxon>
        <taxon>metagenomes</taxon>
        <taxon>ecological metagenomes</taxon>
    </lineage>
</organism>
<dbReference type="CDD" id="cd00571">
    <property type="entry name" value="UreE"/>
    <property type="match status" value="1"/>
</dbReference>
<keyword evidence="3" id="KW-0533">Nickel</keyword>
<dbReference type="InterPro" id="IPR036118">
    <property type="entry name" value="UreE_N_sf"/>
</dbReference>
<evidence type="ECO:0000256" key="3">
    <source>
        <dbReference type="ARBA" id="ARBA00022596"/>
    </source>
</evidence>
<evidence type="ECO:0000259" key="5">
    <source>
        <dbReference type="SMART" id="SM00988"/>
    </source>
</evidence>
<dbReference type="SMART" id="SM00988">
    <property type="entry name" value="UreE_N"/>
    <property type="match status" value="1"/>
</dbReference>
<evidence type="ECO:0000256" key="1">
    <source>
        <dbReference type="ARBA" id="ARBA00004496"/>
    </source>
</evidence>
<comment type="subcellular location">
    <subcellularLocation>
        <location evidence="1">Cytoplasm</location>
    </subcellularLocation>
</comment>
<dbReference type="SUPFAM" id="SSF69287">
    <property type="entry name" value="Urease metallochaperone UreE, N-terminal domain"/>
    <property type="match status" value="1"/>
</dbReference>
<feature type="non-terminal residue" evidence="6">
    <location>
        <position position="1"/>
    </location>
</feature>
<dbReference type="GO" id="GO:0006457">
    <property type="term" value="P:protein folding"/>
    <property type="evidence" value="ECO:0007669"/>
    <property type="project" value="InterPro"/>
</dbReference>
<dbReference type="Pfam" id="PF02814">
    <property type="entry name" value="UreE_N"/>
    <property type="match status" value="1"/>
</dbReference>
<keyword evidence="2" id="KW-0963">Cytoplasm</keyword>
<accession>A0A381R9K6</accession>
<dbReference type="AlphaFoldDB" id="A0A381R9K6"/>
<dbReference type="Gene3D" id="3.30.70.790">
    <property type="entry name" value="UreE, C-terminal domain"/>
    <property type="match status" value="1"/>
</dbReference>
<feature type="domain" description="UreE urease accessory N-terminal" evidence="5">
    <location>
        <begin position="5"/>
        <end position="68"/>
    </location>
</feature>
<dbReference type="GO" id="GO:0019627">
    <property type="term" value="P:urea metabolic process"/>
    <property type="evidence" value="ECO:0007669"/>
    <property type="project" value="InterPro"/>
</dbReference>
<dbReference type="GO" id="GO:0005737">
    <property type="term" value="C:cytoplasm"/>
    <property type="evidence" value="ECO:0007669"/>
    <property type="project" value="UniProtKB-SubCell"/>
</dbReference>
<dbReference type="HAMAP" id="MF_00822">
    <property type="entry name" value="UreE"/>
    <property type="match status" value="1"/>
</dbReference>
<evidence type="ECO:0000256" key="2">
    <source>
        <dbReference type="ARBA" id="ARBA00022490"/>
    </source>
</evidence>